<proteinExistence type="predicted"/>
<dbReference type="RefSeq" id="WP_184016230.1">
    <property type="nucleotide sequence ID" value="NZ_JACIJC010000002.1"/>
</dbReference>
<keyword evidence="2" id="KW-1185">Reference proteome</keyword>
<comment type="caution">
    <text evidence="1">The sequence shown here is derived from an EMBL/GenBank/DDBJ whole genome shotgun (WGS) entry which is preliminary data.</text>
</comment>
<name>A0A7W9EDC4_9SPHN</name>
<gene>
    <name evidence="1" type="ORF">FHS49_001136</name>
</gene>
<reference evidence="1 2" key="1">
    <citation type="submission" date="2020-08" db="EMBL/GenBank/DDBJ databases">
        <title>Genomic Encyclopedia of Type Strains, Phase IV (KMG-IV): sequencing the most valuable type-strain genomes for metagenomic binning, comparative biology and taxonomic classification.</title>
        <authorList>
            <person name="Goeker M."/>
        </authorList>
    </citation>
    <scope>NUCLEOTIDE SEQUENCE [LARGE SCALE GENOMIC DNA]</scope>
    <source>
        <strain evidence="1 2">DSM 25079</strain>
    </source>
</reference>
<sequence>MSEDRLILAIGRLERALARVENAAQKSPASTPAANNETQAAWDALSTRHDRLKQQVEGAIAALDGIIAKG</sequence>
<organism evidence="1 2">
    <name type="scientific">Sphingobium boeckii</name>
    <dbReference type="NCBI Taxonomy" id="1082345"/>
    <lineage>
        <taxon>Bacteria</taxon>
        <taxon>Pseudomonadati</taxon>
        <taxon>Pseudomonadota</taxon>
        <taxon>Alphaproteobacteria</taxon>
        <taxon>Sphingomonadales</taxon>
        <taxon>Sphingomonadaceae</taxon>
        <taxon>Sphingobium</taxon>
    </lineage>
</organism>
<dbReference type="Proteomes" id="UP000549617">
    <property type="component" value="Unassembled WGS sequence"/>
</dbReference>
<dbReference type="AlphaFoldDB" id="A0A7W9EDC4"/>
<evidence type="ECO:0000313" key="1">
    <source>
        <dbReference type="EMBL" id="MBB5685128.1"/>
    </source>
</evidence>
<evidence type="ECO:0000313" key="2">
    <source>
        <dbReference type="Proteomes" id="UP000549617"/>
    </source>
</evidence>
<protein>
    <submittedName>
        <fullName evidence="1">Uncharacterized protein</fullName>
    </submittedName>
</protein>
<dbReference type="EMBL" id="JACIJC010000002">
    <property type="protein sequence ID" value="MBB5685128.1"/>
    <property type="molecule type" value="Genomic_DNA"/>
</dbReference>
<accession>A0A7W9EDC4</accession>